<dbReference type="Proteomes" id="UP000012153">
    <property type="component" value="Unassembled WGS sequence"/>
</dbReference>
<gene>
    <name evidence="1" type="ORF">LEP1GSC186_3762</name>
</gene>
<protein>
    <submittedName>
        <fullName evidence="1">Uncharacterized protein</fullName>
    </submittedName>
</protein>
<comment type="caution">
    <text evidence="1">The sequence shown here is derived from an EMBL/GenBank/DDBJ whole genome shotgun (WGS) entry which is preliminary data.</text>
</comment>
<dbReference type="AlphaFoldDB" id="M6UF64"/>
<accession>M6UF64</accession>
<name>M6UF64_9LEPT</name>
<organism evidence="1 2">
    <name type="scientific">Leptospira noguchii serovar Autumnalis str. ZUN142</name>
    <dbReference type="NCBI Taxonomy" id="1085540"/>
    <lineage>
        <taxon>Bacteria</taxon>
        <taxon>Pseudomonadati</taxon>
        <taxon>Spirochaetota</taxon>
        <taxon>Spirochaetia</taxon>
        <taxon>Leptospirales</taxon>
        <taxon>Leptospiraceae</taxon>
        <taxon>Leptospira</taxon>
    </lineage>
</organism>
<reference evidence="1 2" key="1">
    <citation type="submission" date="2013-01" db="EMBL/GenBank/DDBJ databases">
        <authorList>
            <person name="Harkins D.M."/>
            <person name="Durkin A.S."/>
            <person name="Brinkac L.M."/>
            <person name="Haft D.H."/>
            <person name="Selengut J.D."/>
            <person name="Sanka R."/>
            <person name="DePew J."/>
            <person name="Purushe J."/>
            <person name="Matthias M.A."/>
            <person name="Vinetz J.M."/>
            <person name="Sutton G.G."/>
            <person name="Nierman W.C."/>
            <person name="Fouts D.E."/>
        </authorList>
    </citation>
    <scope>NUCLEOTIDE SEQUENCE [LARGE SCALE GENOMIC DNA]</scope>
    <source>
        <strain evidence="1 2">ZUN142</strain>
    </source>
</reference>
<evidence type="ECO:0000313" key="1">
    <source>
        <dbReference type="EMBL" id="EMO39704.1"/>
    </source>
</evidence>
<evidence type="ECO:0000313" key="2">
    <source>
        <dbReference type="Proteomes" id="UP000012153"/>
    </source>
</evidence>
<sequence>MAVPTKPITESSLRVLIVTFAFKFLCEFPHLLGFGQVLRIKFIEDRVSQTCKRLK</sequence>
<dbReference type="EMBL" id="AHOP02000050">
    <property type="protein sequence ID" value="EMO39704.1"/>
    <property type="molecule type" value="Genomic_DNA"/>
</dbReference>
<proteinExistence type="predicted"/>